<evidence type="ECO:0000313" key="2">
    <source>
        <dbReference type="EMBL" id="KAL3808461.1"/>
    </source>
</evidence>
<reference evidence="2 3" key="1">
    <citation type="submission" date="2024-10" db="EMBL/GenBank/DDBJ databases">
        <title>Updated reference genomes for cyclostephanoid diatoms.</title>
        <authorList>
            <person name="Roberts W.R."/>
            <person name="Alverson A.J."/>
        </authorList>
    </citation>
    <scope>NUCLEOTIDE SEQUENCE [LARGE SCALE GENOMIC DNA]</scope>
    <source>
        <strain evidence="2 3">AJA228-03</strain>
    </source>
</reference>
<organism evidence="2 3">
    <name type="scientific">Cyclostephanos tholiformis</name>
    <dbReference type="NCBI Taxonomy" id="382380"/>
    <lineage>
        <taxon>Eukaryota</taxon>
        <taxon>Sar</taxon>
        <taxon>Stramenopiles</taxon>
        <taxon>Ochrophyta</taxon>
        <taxon>Bacillariophyta</taxon>
        <taxon>Coscinodiscophyceae</taxon>
        <taxon>Thalassiosirophycidae</taxon>
        <taxon>Stephanodiscales</taxon>
        <taxon>Stephanodiscaceae</taxon>
        <taxon>Cyclostephanos</taxon>
    </lineage>
</organism>
<dbReference type="SUPFAM" id="SSF82185">
    <property type="entry name" value="Histone H3 K4-specific methyltransferase SET7/9 N-terminal domain"/>
    <property type="match status" value="1"/>
</dbReference>
<feature type="compositionally biased region" description="Polar residues" evidence="1">
    <location>
        <begin position="616"/>
        <end position="647"/>
    </location>
</feature>
<feature type="compositionally biased region" description="Basic and acidic residues" evidence="1">
    <location>
        <begin position="136"/>
        <end position="177"/>
    </location>
</feature>
<feature type="region of interest" description="Disordered" evidence="1">
    <location>
        <begin position="100"/>
        <end position="686"/>
    </location>
</feature>
<feature type="compositionally biased region" description="Basic and acidic residues" evidence="1">
    <location>
        <begin position="795"/>
        <end position="804"/>
    </location>
</feature>
<feature type="region of interest" description="Disordered" evidence="1">
    <location>
        <begin position="846"/>
        <end position="1002"/>
    </location>
</feature>
<feature type="compositionally biased region" description="Polar residues" evidence="1">
    <location>
        <begin position="664"/>
        <end position="682"/>
    </location>
</feature>
<feature type="compositionally biased region" description="Polar residues" evidence="1">
    <location>
        <begin position="322"/>
        <end position="348"/>
    </location>
</feature>
<feature type="compositionally biased region" description="Basic and acidic residues" evidence="1">
    <location>
        <begin position="461"/>
        <end position="480"/>
    </location>
</feature>
<feature type="compositionally biased region" description="Polar residues" evidence="1">
    <location>
        <begin position="589"/>
        <end position="607"/>
    </location>
</feature>
<sequence length="1229" mass="134608">MERPSQPSDGSIRSRMRRSTSLYDGGMATGAVGGGGGGRSAVDKSLDEHISTRNTRATTSRAAASLYEIMDIASLDKGHAATWASSDWCAEARKSREYLRRTKADGGGGNVSSRDDASPRGAIGGIVGDAGSRGGKRMDIGDDGKRGEYTSRPYNDKYDRRSSSRGRTTVERDESQKNVDSSVGSKSQYRTSASIPPLRRNDEGGDDGEDEDDNGTFRTVSRGRWMDRDAPPPAIQSSVSESRYQSNGRDSDYYRIPRRDQQPNQRRSSARSPSPASKGSEYRIPHRRWHSRQEQQPVQRRSSSRSQSRGPLPNDGGRRNNHSIVRSISNGRSGRTNGQSIRSPTPGRTNDRPLRSATPGRMPFSSRDDSSARSLSRSRTAETERRTAYHDRGGDVGSRVGVGDGNDAGESRSVRTAIFKRTDSVRSRGRSSGAEGRGRIGDPPIESWDSMSSSRHSFQRQRPDSRQERGEWRQQEEPRRGSSLRSGRIARSPPRDPSSERRSLSRTPSHRGDSVQQDRSSSSRSSVGVGMGGDKSLRRSGKQSQSFDDRYAANATSSSRIKISSHEYEQKNQHQGDRQQYATGDATDYSLSTESSKQPIKSFSSARKSSEKHINSKATVVSARSNFSSDTPDTGPLTSSSGKSSKGNYLKSRISSFGGVGGKTTPSTPQQNIGSESLSSPPSIGLDTDNEEIATCLFDRKGYCTRHPNVQLRKKKLLGGWNVIMINCPECCMEEMNRLKRVSKLMTELGGIGGSGYEMSTKSKKEGPRVAPDREQKKQRGHRSPASRNRSRSRSQKETPDRTKTKSHRNSRSKSHQGRRSPQSETADIKSPPIFEFDVPMDVHDDLAYSRSSAPRSIKSHKSSSSKKSKQSGRSVKSNKSAKSSRTSKSGKSTHTHKTSKSMSGRGSSIKQEPRGLSNNSKRERNGRSSSANRNKGKSRDSNSRSVTRESGRVPSQRITRQGTKLCVAKMPFKDQYNREGSYTGQVNDYGQPDGHGKIKYKNGTEFEGKWTDGRSEEIDASMEKPKNGFSNWKSNTKTANMEREKRKEQELNDIRSLIDQSLRLGSSAAGGGIGTQQCSHSTIKAPPTVKKGKRQLHGRVSGMKWSDVNGFSGYYTGEVNSQFVPDGCGLMQYTNGVVEEGLFCNGVFQPDPLPKKGSDEKGGVPSSSMSVWSLKSTPTIAFGQAGHSVLEGHHNRVNSGMGAIGFGGTPPSVHICGPGRSYENIDQV</sequence>
<name>A0ABD3RAS8_9STRA</name>
<feature type="region of interest" description="Disordered" evidence="1">
    <location>
        <begin position="1025"/>
        <end position="1050"/>
    </location>
</feature>
<feature type="compositionally biased region" description="Polar residues" evidence="1">
    <location>
        <begin position="178"/>
        <end position="194"/>
    </location>
</feature>
<feature type="compositionally biased region" description="Gly residues" evidence="1">
    <location>
        <begin position="122"/>
        <end position="133"/>
    </location>
</feature>
<feature type="compositionally biased region" description="Polar residues" evidence="1">
    <location>
        <begin position="979"/>
        <end position="989"/>
    </location>
</feature>
<feature type="compositionally biased region" description="Basic and acidic residues" evidence="1">
    <location>
        <begin position="1041"/>
        <end position="1050"/>
    </location>
</feature>
<feature type="compositionally biased region" description="Low complexity" evidence="1">
    <location>
        <begin position="266"/>
        <end position="277"/>
    </location>
</feature>
<feature type="compositionally biased region" description="Basic and acidic residues" evidence="1">
    <location>
        <begin position="493"/>
        <end position="503"/>
    </location>
</feature>
<feature type="compositionally biased region" description="Basic and acidic residues" evidence="1">
    <location>
        <begin position="564"/>
        <end position="577"/>
    </location>
</feature>
<feature type="region of interest" description="Disordered" evidence="1">
    <location>
        <begin position="1072"/>
        <end position="1098"/>
    </location>
</feature>
<protein>
    <submittedName>
        <fullName evidence="2">Uncharacterized protein</fullName>
    </submittedName>
</protein>
<feature type="compositionally biased region" description="Basic and acidic residues" evidence="1">
    <location>
        <begin position="41"/>
        <end position="51"/>
    </location>
</feature>
<dbReference type="EMBL" id="JALLPB020000506">
    <property type="protein sequence ID" value="KAL3808461.1"/>
    <property type="molecule type" value="Genomic_DNA"/>
</dbReference>
<comment type="caution">
    <text evidence="2">The sequence shown here is derived from an EMBL/GenBank/DDBJ whole genome shotgun (WGS) entry which is preliminary data.</text>
</comment>
<accession>A0ABD3RAS8</accession>
<feature type="compositionally biased region" description="Polar residues" evidence="1">
    <location>
        <begin position="1029"/>
        <end position="1040"/>
    </location>
</feature>
<feature type="compositionally biased region" description="Basic and acidic residues" evidence="1">
    <location>
        <begin position="249"/>
        <end position="261"/>
    </location>
</feature>
<feature type="compositionally biased region" description="Low complexity" evidence="1">
    <location>
        <begin position="514"/>
        <end position="528"/>
    </location>
</feature>
<dbReference type="AlphaFoldDB" id="A0ABD3RAS8"/>
<feature type="region of interest" description="Disordered" evidence="1">
    <location>
        <begin position="1"/>
        <end position="59"/>
    </location>
</feature>
<feature type="region of interest" description="Disordered" evidence="1">
    <location>
        <begin position="751"/>
        <end position="833"/>
    </location>
</feature>
<feature type="compositionally biased region" description="Polar residues" evidence="1">
    <location>
        <begin position="1"/>
        <end position="11"/>
    </location>
</feature>
<feature type="compositionally biased region" description="Basic residues" evidence="1">
    <location>
        <begin position="805"/>
        <end position="819"/>
    </location>
</feature>
<feature type="compositionally biased region" description="Basic and acidic residues" evidence="1">
    <location>
        <begin position="761"/>
        <end position="778"/>
    </location>
</feature>
<gene>
    <name evidence="2" type="ORF">ACHAXA_000874</name>
</gene>
<feature type="compositionally biased region" description="Acidic residues" evidence="1">
    <location>
        <begin position="204"/>
        <end position="214"/>
    </location>
</feature>
<evidence type="ECO:0000256" key="1">
    <source>
        <dbReference type="SAM" id="MobiDB-lite"/>
    </source>
</evidence>
<proteinExistence type="predicted"/>
<feature type="compositionally biased region" description="Polar residues" evidence="1">
    <location>
        <begin position="235"/>
        <end position="248"/>
    </location>
</feature>
<feature type="compositionally biased region" description="Basic residues" evidence="1">
    <location>
        <begin position="858"/>
        <end position="871"/>
    </location>
</feature>
<feature type="compositionally biased region" description="Low complexity" evidence="1">
    <location>
        <begin position="872"/>
        <end position="891"/>
    </location>
</feature>
<feature type="compositionally biased region" description="Basic residues" evidence="1">
    <location>
        <begin position="779"/>
        <end position="794"/>
    </location>
</feature>
<feature type="compositionally biased region" description="Low complexity" evidence="1">
    <location>
        <begin position="294"/>
        <end position="309"/>
    </location>
</feature>
<dbReference type="Proteomes" id="UP001530377">
    <property type="component" value="Unassembled WGS sequence"/>
</dbReference>
<feature type="compositionally biased region" description="Basic and acidic residues" evidence="1">
    <location>
        <begin position="379"/>
        <end position="394"/>
    </location>
</feature>
<feature type="compositionally biased region" description="Basic and acidic residues" evidence="1">
    <location>
        <begin position="938"/>
        <end position="952"/>
    </location>
</feature>
<evidence type="ECO:0000313" key="3">
    <source>
        <dbReference type="Proteomes" id="UP001530377"/>
    </source>
</evidence>
<feature type="compositionally biased region" description="Gly residues" evidence="1">
    <location>
        <begin position="27"/>
        <end position="39"/>
    </location>
</feature>
<keyword evidence="3" id="KW-1185">Reference proteome</keyword>